<dbReference type="GO" id="GO:0005737">
    <property type="term" value="C:cytoplasm"/>
    <property type="evidence" value="ECO:0007669"/>
    <property type="project" value="TreeGrafter"/>
</dbReference>
<gene>
    <name evidence="6" type="ORF">HNQ65_000163</name>
</gene>
<dbReference type="AlphaFoldDB" id="A0A7W7Y6P6"/>
<evidence type="ECO:0000313" key="7">
    <source>
        <dbReference type="Proteomes" id="UP000590740"/>
    </source>
</evidence>
<evidence type="ECO:0000256" key="5">
    <source>
        <dbReference type="SAM" id="MobiDB-lite"/>
    </source>
</evidence>
<dbReference type="Pfam" id="PF13242">
    <property type="entry name" value="Hydrolase_like"/>
    <property type="match status" value="1"/>
</dbReference>
<feature type="active site" description="Nucleophile" evidence="2">
    <location>
        <position position="10"/>
    </location>
</feature>
<dbReference type="InterPro" id="IPR036412">
    <property type="entry name" value="HAD-like_sf"/>
</dbReference>
<proteinExistence type="inferred from homology"/>
<evidence type="ECO:0000256" key="2">
    <source>
        <dbReference type="PIRSR" id="PIRSR000915-1"/>
    </source>
</evidence>
<dbReference type="GO" id="GO:0016791">
    <property type="term" value="F:phosphatase activity"/>
    <property type="evidence" value="ECO:0007669"/>
    <property type="project" value="TreeGrafter"/>
</dbReference>
<evidence type="ECO:0000256" key="3">
    <source>
        <dbReference type="PIRSR" id="PIRSR000915-2"/>
    </source>
</evidence>
<feature type="region of interest" description="Disordered" evidence="5">
    <location>
        <begin position="275"/>
        <end position="304"/>
    </location>
</feature>
<comment type="cofactor">
    <cofactor evidence="4">
        <name>Mg(2+)</name>
        <dbReference type="ChEBI" id="CHEBI:18420"/>
    </cofactor>
    <text evidence="4">Divalent metal ions. Mg(2+) is the most effective.</text>
</comment>
<dbReference type="GO" id="GO:0046872">
    <property type="term" value="F:metal ion binding"/>
    <property type="evidence" value="ECO:0007669"/>
    <property type="project" value="UniProtKB-KW"/>
</dbReference>
<dbReference type="RefSeq" id="WP_184337421.1">
    <property type="nucleotide sequence ID" value="NZ_JACHIG010000001.1"/>
</dbReference>
<dbReference type="Pfam" id="PF13344">
    <property type="entry name" value="Hydrolase_6"/>
    <property type="match status" value="1"/>
</dbReference>
<evidence type="ECO:0000256" key="4">
    <source>
        <dbReference type="PIRSR" id="PIRSR000915-3"/>
    </source>
</evidence>
<comment type="similarity">
    <text evidence="1">Belongs to the HAD-like hydrolase superfamily.</text>
</comment>
<dbReference type="SUPFAM" id="SSF56784">
    <property type="entry name" value="HAD-like"/>
    <property type="match status" value="1"/>
</dbReference>
<evidence type="ECO:0000256" key="1">
    <source>
        <dbReference type="PIRNR" id="PIRNR000915"/>
    </source>
</evidence>
<dbReference type="NCBIfam" id="TIGR01460">
    <property type="entry name" value="HAD-SF-IIA"/>
    <property type="match status" value="1"/>
</dbReference>
<keyword evidence="4" id="KW-0479">Metal-binding</keyword>
<feature type="binding site" evidence="3">
    <location>
        <position position="183"/>
    </location>
    <ligand>
        <name>substrate</name>
    </ligand>
</feature>
<sequence>MQQTKGLLIDMDGVIYRENHLLPKAAEFIHHLIETSTPFVFVTNNSAPTPEDLVVKLNHLGINGISARHFYTAAMNTADFLAQNHPCCTAFVMGDAGLTLALQKAGIPNDSIRPTYVVVGEGGMQSTEKLSKAHELIEKGARLVATNPDNWCPVKQEATRPGAGALASFLEASTGQRAYFLGKPNPYMFQRARRLLQRHTDEVMMVGDTMETDIRGAIEVGMQACLVLTGSTRLEDLSNYVYQPTCVLEGVDELLEELRGQGTSSSRLQFLSHHNASAQTRHGAKHPNQRTEIAYPRPRPAMTK</sequence>
<evidence type="ECO:0000313" key="6">
    <source>
        <dbReference type="EMBL" id="MBB5030609.1"/>
    </source>
</evidence>
<name>A0A7W7Y6P6_9BACT</name>
<keyword evidence="4" id="KW-0460">Magnesium</keyword>
<feature type="active site" description="Proton donor" evidence="2">
    <location>
        <position position="12"/>
    </location>
</feature>
<feature type="binding site" evidence="4">
    <location>
        <position position="12"/>
    </location>
    <ligand>
        <name>Mg(2+)</name>
        <dbReference type="ChEBI" id="CHEBI:18420"/>
    </ligand>
</feature>
<dbReference type="InterPro" id="IPR023214">
    <property type="entry name" value="HAD_sf"/>
</dbReference>
<comment type="caution">
    <text evidence="6">The sequence shown here is derived from an EMBL/GenBank/DDBJ whole genome shotgun (WGS) entry which is preliminary data.</text>
</comment>
<dbReference type="PANTHER" id="PTHR19288:SF46">
    <property type="entry name" value="HALOACID DEHALOGENASE-LIKE HYDROLASE DOMAIN-CONTAINING PROTEIN 2"/>
    <property type="match status" value="1"/>
</dbReference>
<dbReference type="Gene3D" id="3.40.50.1000">
    <property type="entry name" value="HAD superfamily/HAD-like"/>
    <property type="match status" value="2"/>
</dbReference>
<protein>
    <submittedName>
        <fullName evidence="6">NagD protein</fullName>
    </submittedName>
</protein>
<keyword evidence="7" id="KW-1185">Reference proteome</keyword>
<dbReference type="EMBL" id="JACHIG010000001">
    <property type="protein sequence ID" value="MBB5030609.1"/>
    <property type="molecule type" value="Genomic_DNA"/>
</dbReference>
<dbReference type="Proteomes" id="UP000590740">
    <property type="component" value="Unassembled WGS sequence"/>
</dbReference>
<feature type="binding site" evidence="4">
    <location>
        <position position="208"/>
    </location>
    <ligand>
        <name>Mg(2+)</name>
        <dbReference type="ChEBI" id="CHEBI:18420"/>
    </ligand>
</feature>
<reference evidence="6 7" key="1">
    <citation type="submission" date="2020-08" db="EMBL/GenBank/DDBJ databases">
        <title>Genomic Encyclopedia of Type Strains, Phase IV (KMG-IV): sequencing the most valuable type-strain genomes for metagenomic binning, comparative biology and taxonomic classification.</title>
        <authorList>
            <person name="Goeker M."/>
        </authorList>
    </citation>
    <scope>NUCLEOTIDE SEQUENCE [LARGE SCALE GENOMIC DNA]</scope>
    <source>
        <strain evidence="6 7">DSM 12252</strain>
    </source>
</reference>
<dbReference type="PANTHER" id="PTHR19288">
    <property type="entry name" value="4-NITROPHENYLPHOSPHATASE-RELATED"/>
    <property type="match status" value="1"/>
</dbReference>
<dbReference type="InterPro" id="IPR006357">
    <property type="entry name" value="HAD-SF_hydro_IIA"/>
</dbReference>
<dbReference type="PIRSF" id="PIRSF000915">
    <property type="entry name" value="PGP-type_phosphatase"/>
    <property type="match status" value="1"/>
</dbReference>
<accession>A0A7W7Y6P6</accession>
<feature type="binding site" evidence="4">
    <location>
        <position position="10"/>
    </location>
    <ligand>
        <name>Mg(2+)</name>
        <dbReference type="ChEBI" id="CHEBI:18420"/>
    </ligand>
</feature>
<organism evidence="6 7">
    <name type="scientific">Prosthecobacter vanneervenii</name>
    <dbReference type="NCBI Taxonomy" id="48466"/>
    <lineage>
        <taxon>Bacteria</taxon>
        <taxon>Pseudomonadati</taxon>
        <taxon>Verrucomicrobiota</taxon>
        <taxon>Verrucomicrobiia</taxon>
        <taxon>Verrucomicrobiales</taxon>
        <taxon>Verrucomicrobiaceae</taxon>
        <taxon>Prosthecobacter</taxon>
    </lineage>
</organism>